<sequence length="108" mass="12553">VNYEQDDWANWLSIAKYQYNDKIHSAFTDGTTGETPFFLNYGRHPWKGDIKLSMTQNESAKDFAKQLQSVCSHARQAMEKTIQKMTYQDDSKNKLKIGDKVWLEATNI</sequence>
<protein>
    <recommendedName>
        <fullName evidence="3">Integrase catalytic domain-containing protein</fullName>
    </recommendedName>
</protein>
<name>A0A2A9NBT9_9AGAR</name>
<dbReference type="EMBL" id="KZ302575">
    <property type="protein sequence ID" value="PFH45083.1"/>
    <property type="molecule type" value="Genomic_DNA"/>
</dbReference>
<feature type="non-terminal residue" evidence="1">
    <location>
        <position position="108"/>
    </location>
</feature>
<accession>A0A2A9NBT9</accession>
<dbReference type="Gene3D" id="3.30.420.10">
    <property type="entry name" value="Ribonuclease H-like superfamily/Ribonuclease H"/>
    <property type="match status" value="1"/>
</dbReference>
<dbReference type="STRING" id="703135.A0A2A9NBT9"/>
<organism evidence="1 2">
    <name type="scientific">Amanita thiersii Skay4041</name>
    <dbReference type="NCBI Taxonomy" id="703135"/>
    <lineage>
        <taxon>Eukaryota</taxon>
        <taxon>Fungi</taxon>
        <taxon>Dikarya</taxon>
        <taxon>Basidiomycota</taxon>
        <taxon>Agaricomycotina</taxon>
        <taxon>Agaricomycetes</taxon>
        <taxon>Agaricomycetidae</taxon>
        <taxon>Agaricales</taxon>
        <taxon>Pluteineae</taxon>
        <taxon>Amanitaceae</taxon>
        <taxon>Amanita</taxon>
    </lineage>
</organism>
<feature type="non-terminal residue" evidence="1">
    <location>
        <position position="1"/>
    </location>
</feature>
<evidence type="ECO:0000313" key="1">
    <source>
        <dbReference type="EMBL" id="PFH45083.1"/>
    </source>
</evidence>
<dbReference type="Proteomes" id="UP000242287">
    <property type="component" value="Unassembled WGS sequence"/>
</dbReference>
<keyword evidence="2" id="KW-1185">Reference proteome</keyword>
<evidence type="ECO:0008006" key="3">
    <source>
        <dbReference type="Google" id="ProtNLM"/>
    </source>
</evidence>
<dbReference type="OrthoDB" id="2273864at2759"/>
<dbReference type="AlphaFoldDB" id="A0A2A9NBT9"/>
<proteinExistence type="predicted"/>
<gene>
    <name evidence="1" type="ORF">AMATHDRAFT_130838</name>
</gene>
<reference evidence="1 2" key="1">
    <citation type="submission" date="2014-02" db="EMBL/GenBank/DDBJ databases">
        <title>Transposable element dynamics among asymbiotic and ectomycorrhizal Amanita fungi.</title>
        <authorList>
            <consortium name="DOE Joint Genome Institute"/>
            <person name="Hess J."/>
            <person name="Skrede I."/>
            <person name="Wolfe B."/>
            <person name="LaButti K."/>
            <person name="Ohm R.A."/>
            <person name="Grigoriev I.V."/>
            <person name="Pringle A."/>
        </authorList>
    </citation>
    <scope>NUCLEOTIDE SEQUENCE [LARGE SCALE GENOMIC DNA]</scope>
    <source>
        <strain evidence="1 2">SKay4041</strain>
    </source>
</reference>
<evidence type="ECO:0000313" key="2">
    <source>
        <dbReference type="Proteomes" id="UP000242287"/>
    </source>
</evidence>
<dbReference type="GO" id="GO:0003676">
    <property type="term" value="F:nucleic acid binding"/>
    <property type="evidence" value="ECO:0007669"/>
    <property type="project" value="InterPro"/>
</dbReference>
<dbReference type="InterPro" id="IPR036397">
    <property type="entry name" value="RNaseH_sf"/>
</dbReference>